<evidence type="ECO:0000256" key="10">
    <source>
        <dbReference type="ARBA" id="ARBA00023295"/>
    </source>
</evidence>
<keyword evidence="4 11" id="KW-0479">Metal-binding</keyword>
<dbReference type="Gene3D" id="2.60.40.1360">
    <property type="match status" value="1"/>
</dbReference>
<evidence type="ECO:0000313" key="14">
    <source>
        <dbReference type="Proteomes" id="UP001472677"/>
    </source>
</evidence>
<comment type="catalytic activity">
    <reaction evidence="1">
        <text>Hydrolysis of terminal, non-reducing alpha-D-mannose residues in alpha-D-mannosides.</text>
        <dbReference type="EC" id="3.2.1.24"/>
    </reaction>
</comment>
<keyword evidence="10 11" id="KW-0326">Glycosidase</keyword>
<evidence type="ECO:0000256" key="6">
    <source>
        <dbReference type="ARBA" id="ARBA00022801"/>
    </source>
</evidence>
<evidence type="ECO:0000256" key="1">
    <source>
        <dbReference type="ARBA" id="ARBA00000365"/>
    </source>
</evidence>
<dbReference type="CDD" id="cd10810">
    <property type="entry name" value="GH38N_AMII_LAM_like"/>
    <property type="match status" value="1"/>
</dbReference>
<dbReference type="InterPro" id="IPR013780">
    <property type="entry name" value="Glyco_hydro_b"/>
</dbReference>
<dbReference type="Pfam" id="PF07748">
    <property type="entry name" value="Glyco_hydro_38C"/>
    <property type="match status" value="1"/>
</dbReference>
<keyword evidence="5 11" id="KW-0732">Signal</keyword>
<evidence type="ECO:0000256" key="7">
    <source>
        <dbReference type="ARBA" id="ARBA00022833"/>
    </source>
</evidence>
<evidence type="ECO:0000256" key="2">
    <source>
        <dbReference type="ARBA" id="ARBA00009792"/>
    </source>
</evidence>
<dbReference type="Pfam" id="PF21260">
    <property type="entry name" value="Laman-like_dom"/>
    <property type="match status" value="1"/>
</dbReference>
<dbReference type="SMART" id="SM00872">
    <property type="entry name" value="Alpha-mann_mid"/>
    <property type="match status" value="1"/>
</dbReference>
<dbReference type="InterPro" id="IPR028995">
    <property type="entry name" value="Glyco_hydro_57/38_cen_sf"/>
</dbReference>
<feature type="chain" id="PRO_5045011477" description="Alpha-mannosidase" evidence="11">
    <location>
        <begin position="21"/>
        <end position="960"/>
    </location>
</feature>
<accession>A0ABR2EFZ6</accession>
<dbReference type="Pfam" id="PF01074">
    <property type="entry name" value="Glyco_hydro_38N"/>
    <property type="match status" value="1"/>
</dbReference>
<dbReference type="InterPro" id="IPR000602">
    <property type="entry name" value="Glyco_hydro_38_N"/>
</dbReference>
<dbReference type="Proteomes" id="UP001472677">
    <property type="component" value="Unassembled WGS sequence"/>
</dbReference>
<dbReference type="Gene3D" id="2.70.98.30">
    <property type="entry name" value="Golgi alpha-mannosidase II, domain 4"/>
    <property type="match status" value="2"/>
</dbReference>
<dbReference type="InterPro" id="IPR011330">
    <property type="entry name" value="Glyco_hydro/deAcase_b/a-brl"/>
</dbReference>
<dbReference type="EC" id="3.2.1.-" evidence="11"/>
<keyword evidence="6 11" id="KW-0378">Hydrolase</keyword>
<dbReference type="Pfam" id="PF09261">
    <property type="entry name" value="Alpha-mann_mid"/>
    <property type="match status" value="1"/>
</dbReference>
<dbReference type="InterPro" id="IPR027291">
    <property type="entry name" value="Glyco_hydro_38_N_sf"/>
</dbReference>
<evidence type="ECO:0000256" key="4">
    <source>
        <dbReference type="ARBA" id="ARBA00022723"/>
    </source>
</evidence>
<keyword evidence="7 11" id="KW-0862">Zinc</keyword>
<dbReference type="InterPro" id="IPR037094">
    <property type="entry name" value="Glyco_hydro_38_cen_sf"/>
</dbReference>
<comment type="caution">
    <text evidence="13">The sequence shown here is derived from an EMBL/GenBank/DDBJ whole genome shotgun (WGS) entry which is preliminary data.</text>
</comment>
<dbReference type="Gene3D" id="3.20.110.10">
    <property type="entry name" value="Glycoside hydrolase 38, N terminal domain"/>
    <property type="match status" value="2"/>
</dbReference>
<dbReference type="PANTHER" id="PTHR11607">
    <property type="entry name" value="ALPHA-MANNOSIDASE"/>
    <property type="match status" value="1"/>
</dbReference>
<dbReference type="InterPro" id="IPR011682">
    <property type="entry name" value="Glyco_hydro_38_C"/>
</dbReference>
<evidence type="ECO:0000256" key="9">
    <source>
        <dbReference type="ARBA" id="ARBA00023180"/>
    </source>
</evidence>
<dbReference type="InterPro" id="IPR015341">
    <property type="entry name" value="Glyco_hydro_38_cen"/>
</dbReference>
<dbReference type="Pfam" id="PF17677">
    <property type="entry name" value="Glyco_hydro38C2"/>
    <property type="match status" value="1"/>
</dbReference>
<organism evidence="13 14">
    <name type="scientific">Hibiscus sabdariffa</name>
    <name type="common">roselle</name>
    <dbReference type="NCBI Taxonomy" id="183260"/>
    <lineage>
        <taxon>Eukaryota</taxon>
        <taxon>Viridiplantae</taxon>
        <taxon>Streptophyta</taxon>
        <taxon>Embryophyta</taxon>
        <taxon>Tracheophyta</taxon>
        <taxon>Spermatophyta</taxon>
        <taxon>Magnoliopsida</taxon>
        <taxon>eudicotyledons</taxon>
        <taxon>Gunneridae</taxon>
        <taxon>Pentapetalae</taxon>
        <taxon>rosids</taxon>
        <taxon>malvids</taxon>
        <taxon>Malvales</taxon>
        <taxon>Malvaceae</taxon>
        <taxon>Malvoideae</taxon>
        <taxon>Hibiscus</taxon>
    </lineage>
</organism>
<evidence type="ECO:0000313" key="13">
    <source>
        <dbReference type="EMBL" id="KAK8560178.1"/>
    </source>
</evidence>
<dbReference type="SUPFAM" id="SSF74650">
    <property type="entry name" value="Galactose mutarotase-like"/>
    <property type="match status" value="1"/>
</dbReference>
<reference evidence="13 14" key="1">
    <citation type="journal article" date="2024" name="G3 (Bethesda)">
        <title>Genome assembly of Hibiscus sabdariffa L. provides insights into metabolisms of medicinal natural products.</title>
        <authorList>
            <person name="Kim T."/>
        </authorList>
    </citation>
    <scope>NUCLEOTIDE SEQUENCE [LARGE SCALE GENOMIC DNA]</scope>
    <source>
        <strain evidence="13">TK-2024</strain>
        <tissue evidence="13">Old leaves</tissue>
    </source>
</reference>
<proteinExistence type="inferred from homology"/>
<gene>
    <name evidence="13" type="ORF">V6N12_012980</name>
</gene>
<comment type="cofactor">
    <cofactor evidence="11">
        <name>Zn(2+)</name>
        <dbReference type="ChEBI" id="CHEBI:29105"/>
    </cofactor>
    <text evidence="11">Binds 1 zinc ion per subunit.</text>
</comment>
<dbReference type="SUPFAM" id="SSF88713">
    <property type="entry name" value="Glycoside hydrolase/deacetylase"/>
    <property type="match status" value="1"/>
</dbReference>
<dbReference type="EMBL" id="JBBPBM010000014">
    <property type="protein sequence ID" value="KAK8560178.1"/>
    <property type="molecule type" value="Genomic_DNA"/>
</dbReference>
<dbReference type="InterPro" id="IPR048534">
    <property type="entry name" value="Man2a1-like_dom"/>
</dbReference>
<keyword evidence="9" id="KW-0325">Glycoprotein</keyword>
<dbReference type="InterPro" id="IPR050843">
    <property type="entry name" value="Glycosyl_Hydrlase_38"/>
</dbReference>
<dbReference type="InterPro" id="IPR041147">
    <property type="entry name" value="GH38_C"/>
</dbReference>
<dbReference type="PANTHER" id="PTHR11607:SF3">
    <property type="entry name" value="LYSOSOMAL ALPHA-MANNOSIDASE"/>
    <property type="match status" value="1"/>
</dbReference>
<evidence type="ECO:0000256" key="11">
    <source>
        <dbReference type="RuleBase" id="RU361199"/>
    </source>
</evidence>
<dbReference type="Gene3D" id="2.60.40.1180">
    <property type="entry name" value="Golgi alpha-mannosidase II"/>
    <property type="match status" value="1"/>
</dbReference>
<evidence type="ECO:0000259" key="12">
    <source>
        <dbReference type="SMART" id="SM00872"/>
    </source>
</evidence>
<sequence length="960" mass="108529">MAIHGAWILLTLMSIWGVESKYMVYNTTSKIVSGKLNVHLVAHTHYDVGWLKTVDQYYVGSNNSIQRWGRDQSETVQEIVKQLINSGQLELINGGMCMHDEAAPHYIDMTDQTTLGHRFIKQEFNITPRIGWQIDPFGHSAVQAYLLSAEVGFDSLFFARIDYQDRAKRKDEKSLEVVWRGSKSLGSSAQIFAGAFPENYEPPNNFYYEVNDDSPIVQDDMELFDYNVPERVNEFVAAALSQANITQTNHVMWTMGTDFKYQYAHTWFRQMNKFIHYVNQDGRVNALYSTPLIYTDAKYATNKAWPLKTDDYFPHADRINAYWTGYFTSRPALKGYVRMMSAYYLAARQLEFFKGKSKSGPNTDYLADALALAQHHDAVSGISKQHVANDCAKRLSIGYEKAAKVVETSLASITRSSSKTDSGSPCLLLNISYCPASEVDLSNGKNLVVVVYNPLGWKREDVVRIPVIDENVMVKDHGGNEIKSQLLPLQKASLAIRNYYSMAYLGKSPSVTPKYWLAFSSSAPPLGFNTYFISSRKQKETTIAAPSENHVVYGSKGKQKDVIKVGPGNLKLVYSANQPKLIGYISSRNMIKESVRQSYSFYSGATDTQQASGAYIFRPNGMYSTKPDDQASFTVLRGPKYIRESIRGYIRSQECTRRRSMLNLSSLLVLYRSMMELGKKFGRDFLERIRDYRKDWTLDVNQPVAGNYYPINLGMYMKDDNKELSVLVDRSVGGTSIKDGQLELMLHRRLLQDDGRGVAEALNETVCVLNKCSGLTVVGKYYLKIDPLGEGAKWRRSFGQEIYSPFLLAFTEQEGNGWTNSHVASFSGMDPSYVLPDNVAMITLKELNDGKVLIRFAHLYEVEEDKDLSVMASVQLKNIFAHKKIIKVTEMSLSANQGRAEMEKKRLVWKVEGSSEEAPKVVRGGPVDPATLVVELAPMEIRTFIIDFEQKTKMSYVHCC</sequence>
<keyword evidence="14" id="KW-1185">Reference proteome</keyword>
<dbReference type="Gene3D" id="1.20.1270.50">
    <property type="entry name" value="Glycoside hydrolase family 38, central domain"/>
    <property type="match status" value="2"/>
</dbReference>
<feature type="signal peptide" evidence="11">
    <location>
        <begin position="1"/>
        <end position="20"/>
    </location>
</feature>
<comment type="similarity">
    <text evidence="2 11">Belongs to the glycosyl hydrolase 38 family.</text>
</comment>
<evidence type="ECO:0000256" key="5">
    <source>
        <dbReference type="ARBA" id="ARBA00022729"/>
    </source>
</evidence>
<dbReference type="SUPFAM" id="SSF88688">
    <property type="entry name" value="Families 57/38 glycoside transferase middle domain"/>
    <property type="match status" value="1"/>
</dbReference>
<feature type="domain" description="Glycoside hydrolase family 38 central" evidence="12">
    <location>
        <begin position="321"/>
        <end position="395"/>
    </location>
</feature>
<evidence type="ECO:0000256" key="3">
    <source>
        <dbReference type="ARBA" id="ARBA00012752"/>
    </source>
</evidence>
<protein>
    <recommendedName>
        <fullName evidence="3 11">Alpha-mannosidase</fullName>
        <ecNumber evidence="11">3.2.1.-</ecNumber>
    </recommendedName>
</protein>
<evidence type="ECO:0000256" key="8">
    <source>
        <dbReference type="ARBA" id="ARBA00023157"/>
    </source>
</evidence>
<name>A0ABR2EFZ6_9ROSI</name>
<dbReference type="InterPro" id="IPR011013">
    <property type="entry name" value="Gal_mutarotase_sf_dom"/>
</dbReference>
<keyword evidence="8" id="KW-1015">Disulfide bond</keyword>